<dbReference type="Pfam" id="PF13460">
    <property type="entry name" value="NAD_binding_10"/>
    <property type="match status" value="1"/>
</dbReference>
<feature type="compositionally biased region" description="Low complexity" evidence="1">
    <location>
        <begin position="12"/>
        <end position="22"/>
    </location>
</feature>
<feature type="domain" description="NAD(P)-binding" evidence="2">
    <location>
        <begin position="49"/>
        <end position="287"/>
    </location>
</feature>
<dbReference type="STRING" id="448386.A0A2V3IKK9"/>
<accession>A0A2V3IKK9</accession>
<dbReference type="Proteomes" id="UP000247409">
    <property type="component" value="Unassembled WGS sequence"/>
</dbReference>
<gene>
    <name evidence="3" type="ORF">BWQ96_07638</name>
</gene>
<dbReference type="OrthoDB" id="419598at2759"/>
<dbReference type="EMBL" id="NBIV01000155">
    <property type="protein sequence ID" value="PXF42634.1"/>
    <property type="molecule type" value="Genomic_DNA"/>
</dbReference>
<evidence type="ECO:0000259" key="2">
    <source>
        <dbReference type="Pfam" id="PF13460"/>
    </source>
</evidence>
<dbReference type="AlphaFoldDB" id="A0A2V3IKK9"/>
<sequence length="327" mass="36126">MCPSQYNHAFLPSPTLPTLPTLPKRRHPSHTRTPPQCSRLKGTTILVTGATGPTGRLICAALAARDASVRALVRPKTYLHARQRVNSLLQICPSAQIVMADLRDERTLRKAVSACHGVISASGTRNFDPADPNRPELVDFKGIQLLSQCFFDALLEHDLTIMFSDDAHRAEHPFNQTVHSHQQRPITTATQNQLLDPSRFVLLSSLGVTRPEAFPHLQQMNSLLTYKLCGEDALRESGCSFTIVRPGALVDVEPRQTPIILDQGDRIAGSISRADVAHICAEAIFRPTATNVTFECVATPPALTQPSSEKRFSPHMFEHLVPEELHY</sequence>
<dbReference type="CDD" id="cd05243">
    <property type="entry name" value="SDR_a5"/>
    <property type="match status" value="1"/>
</dbReference>
<name>A0A2V3IKK9_9FLOR</name>
<dbReference type="InterPro" id="IPR036291">
    <property type="entry name" value="NAD(P)-bd_dom_sf"/>
</dbReference>
<comment type="caution">
    <text evidence="3">The sequence shown here is derived from an EMBL/GenBank/DDBJ whole genome shotgun (WGS) entry which is preliminary data.</text>
</comment>
<evidence type="ECO:0000256" key="1">
    <source>
        <dbReference type="SAM" id="MobiDB-lite"/>
    </source>
</evidence>
<organism evidence="3 4">
    <name type="scientific">Gracilariopsis chorda</name>
    <dbReference type="NCBI Taxonomy" id="448386"/>
    <lineage>
        <taxon>Eukaryota</taxon>
        <taxon>Rhodophyta</taxon>
        <taxon>Florideophyceae</taxon>
        <taxon>Rhodymeniophycidae</taxon>
        <taxon>Gracilariales</taxon>
        <taxon>Gracilariaceae</taxon>
        <taxon>Gracilariopsis</taxon>
    </lineage>
</organism>
<reference evidence="3 4" key="1">
    <citation type="journal article" date="2018" name="Mol. Biol. Evol.">
        <title>Analysis of the draft genome of the red seaweed Gracilariopsis chorda provides insights into genome size evolution in Rhodophyta.</title>
        <authorList>
            <person name="Lee J."/>
            <person name="Yang E.C."/>
            <person name="Graf L."/>
            <person name="Yang J.H."/>
            <person name="Qiu H."/>
            <person name="Zel Zion U."/>
            <person name="Chan C.X."/>
            <person name="Stephens T.G."/>
            <person name="Weber A.P.M."/>
            <person name="Boo G.H."/>
            <person name="Boo S.M."/>
            <person name="Kim K.M."/>
            <person name="Shin Y."/>
            <person name="Jung M."/>
            <person name="Lee S.J."/>
            <person name="Yim H.S."/>
            <person name="Lee J.H."/>
            <person name="Bhattacharya D."/>
            <person name="Yoon H.S."/>
        </authorList>
    </citation>
    <scope>NUCLEOTIDE SEQUENCE [LARGE SCALE GENOMIC DNA]</scope>
    <source>
        <strain evidence="3 4">SKKU-2015</strain>
        <tissue evidence="3">Whole body</tissue>
    </source>
</reference>
<dbReference type="SUPFAM" id="SSF51735">
    <property type="entry name" value="NAD(P)-binding Rossmann-fold domains"/>
    <property type="match status" value="1"/>
</dbReference>
<feature type="region of interest" description="Disordered" evidence="1">
    <location>
        <begin position="12"/>
        <end position="37"/>
    </location>
</feature>
<keyword evidence="4" id="KW-1185">Reference proteome</keyword>
<evidence type="ECO:0000313" key="3">
    <source>
        <dbReference type="EMBL" id="PXF42634.1"/>
    </source>
</evidence>
<proteinExistence type="predicted"/>
<protein>
    <recommendedName>
        <fullName evidence="2">NAD(P)-binding domain-containing protein</fullName>
    </recommendedName>
</protein>
<dbReference type="Gene3D" id="3.40.50.720">
    <property type="entry name" value="NAD(P)-binding Rossmann-like Domain"/>
    <property type="match status" value="1"/>
</dbReference>
<dbReference type="InterPro" id="IPR016040">
    <property type="entry name" value="NAD(P)-bd_dom"/>
</dbReference>
<evidence type="ECO:0000313" key="4">
    <source>
        <dbReference type="Proteomes" id="UP000247409"/>
    </source>
</evidence>
<dbReference type="PANTHER" id="PTHR15020">
    <property type="entry name" value="FLAVIN REDUCTASE-RELATED"/>
    <property type="match status" value="1"/>
</dbReference>
<dbReference type="PANTHER" id="PTHR15020:SF50">
    <property type="entry name" value="UPF0659 PROTEIN YMR090W"/>
    <property type="match status" value="1"/>
</dbReference>